<reference evidence="1" key="1">
    <citation type="journal article" date="2015" name="PeerJ">
        <title>First genomic representation of candidate bacterial phylum KSB3 points to enhanced environmental sensing as a trigger of wastewater bulking.</title>
        <authorList>
            <person name="Sekiguchi Y."/>
            <person name="Ohashi A."/>
            <person name="Parks D.H."/>
            <person name="Yamauchi T."/>
            <person name="Tyson G.W."/>
            <person name="Hugenholtz P."/>
        </authorList>
    </citation>
    <scope>NUCLEOTIDE SEQUENCE [LARGE SCALE GENOMIC DNA]</scope>
</reference>
<dbReference type="PANTHER" id="PTHR43649:SF12">
    <property type="entry name" value="DIACETYLCHITOBIOSE BINDING PROTEIN DASA"/>
    <property type="match status" value="1"/>
</dbReference>
<proteinExistence type="predicted"/>
<dbReference type="HOGENOM" id="CLU_031285_10_1_0"/>
<dbReference type="Proteomes" id="UP000030661">
    <property type="component" value="Unassembled WGS sequence"/>
</dbReference>
<dbReference type="Gene3D" id="3.40.190.10">
    <property type="entry name" value="Periplasmic binding protein-like II"/>
    <property type="match status" value="1"/>
</dbReference>
<keyword evidence="2" id="KW-1185">Reference proteome</keyword>
<dbReference type="STRING" id="1499967.U27_06823"/>
<dbReference type="PANTHER" id="PTHR43649">
    <property type="entry name" value="ARABINOSE-BINDING PROTEIN-RELATED"/>
    <property type="match status" value="1"/>
</dbReference>
<gene>
    <name evidence="1" type="ORF">U27_06823</name>
</gene>
<dbReference type="Pfam" id="PF01547">
    <property type="entry name" value="SBP_bac_1"/>
    <property type="match status" value="1"/>
</dbReference>
<dbReference type="SUPFAM" id="SSF53850">
    <property type="entry name" value="Periplasmic binding protein-like II"/>
    <property type="match status" value="1"/>
</dbReference>
<name>A0A081C5I2_VECG1</name>
<evidence type="ECO:0000313" key="1">
    <source>
        <dbReference type="EMBL" id="GAK59837.1"/>
    </source>
</evidence>
<dbReference type="EMBL" id="DF820471">
    <property type="protein sequence ID" value="GAK59837.1"/>
    <property type="molecule type" value="Genomic_DNA"/>
</dbReference>
<dbReference type="AlphaFoldDB" id="A0A081C5I2"/>
<accession>A0A081C5I2</accession>
<dbReference type="InterPro" id="IPR050490">
    <property type="entry name" value="Bact_solute-bd_prot1"/>
</dbReference>
<dbReference type="eggNOG" id="COG1653">
    <property type="taxonomic scope" value="Bacteria"/>
</dbReference>
<evidence type="ECO:0000313" key="2">
    <source>
        <dbReference type="Proteomes" id="UP000030661"/>
    </source>
</evidence>
<sequence length="422" mass="47745">MKKILSIALSLFLLMSLFVVWAEAEKVRIVHIHWTQPPYDDIVNQTAKDFMEKYPDVEVKVLFYADADMPTKVRTVLAAGGECDTFAMPNMQSAWFMANDLAEEVMPSAFGKQTIEEVVDMWEKDAFIKVGGYYNGKYYGIPHEMSNYAAWINTAYMKEAGLDPEKDIPKTWEEFVEVCQKMTKRDGQVIVRNGFAINVKAAVFPFLILHTLMEQKGLDWSTEEGFLASLDTPEAVEALTTFTNWATKDGIFDPGLFENEREGFGNGLCATFLTGGTWYWGVLDQYSVKREDVTPMRYPRFKDGKDVGGVVYGYSMFVAKQAKNKEWAWKWLDFLESRPEAYIVHGYYQPRKSLDPALADQYIPNNDVFGAERSSGAAIIASANLSELQDAVGAAVSRVIFQGMSNEESLQLLKDDVEMILE</sequence>
<dbReference type="InterPro" id="IPR006059">
    <property type="entry name" value="SBP"/>
</dbReference>
<protein>
    <submittedName>
        <fullName evidence="1">Extracellular solute-binding protein family 1</fullName>
    </submittedName>
</protein>
<organism evidence="1">
    <name type="scientific">Vecturithrix granuli</name>
    <dbReference type="NCBI Taxonomy" id="1499967"/>
    <lineage>
        <taxon>Bacteria</taxon>
        <taxon>Candidatus Moduliflexota</taxon>
        <taxon>Candidatus Vecturitrichia</taxon>
        <taxon>Candidatus Vecturitrichales</taxon>
        <taxon>Candidatus Vecturitrichaceae</taxon>
        <taxon>Candidatus Vecturithrix</taxon>
    </lineage>
</organism>